<dbReference type="EMBL" id="CP002047">
    <property type="protein sequence ID" value="ADI12061.1"/>
    <property type="molecule type" value="Genomic_DNA"/>
</dbReference>
<gene>
    <name evidence="5" type="ordered locus">SBI_08943</name>
</gene>
<dbReference type="Gene3D" id="3.60.40.10">
    <property type="entry name" value="PPM-type phosphatase domain"/>
    <property type="match status" value="1"/>
</dbReference>
<dbReference type="PANTHER" id="PTHR43156:SF2">
    <property type="entry name" value="STAGE II SPORULATION PROTEIN E"/>
    <property type="match status" value="1"/>
</dbReference>
<dbReference type="Pfam" id="PF13581">
    <property type="entry name" value="HATPase_c_2"/>
    <property type="match status" value="1"/>
</dbReference>
<dbReference type="FunFam" id="3.30.565.10:FF:000028">
    <property type="entry name" value="PAS sensor protein"/>
    <property type="match status" value="1"/>
</dbReference>
<accession>D7C021</accession>
<dbReference type="SUPFAM" id="SSF55781">
    <property type="entry name" value="GAF domain-like"/>
    <property type="match status" value="2"/>
</dbReference>
<protein>
    <submittedName>
        <fullName evidence="5">Integral membrane sensor protein</fullName>
    </submittedName>
</protein>
<dbReference type="Pfam" id="PF01590">
    <property type="entry name" value="GAF"/>
    <property type="match status" value="2"/>
</dbReference>
<evidence type="ECO:0000313" key="5">
    <source>
        <dbReference type="EMBL" id="ADI12061.1"/>
    </source>
</evidence>
<dbReference type="HOGENOM" id="CLU_000445_43_4_11"/>
<dbReference type="PATRIC" id="fig|749414.3.peg.9212"/>
<dbReference type="KEGG" id="sbh:SBI_08943"/>
<dbReference type="InterPro" id="IPR001932">
    <property type="entry name" value="PPM-type_phosphatase-like_dom"/>
</dbReference>
<proteinExistence type="predicted"/>
<dbReference type="Proteomes" id="UP000000377">
    <property type="component" value="Chromosome"/>
</dbReference>
<dbReference type="PANTHER" id="PTHR43156">
    <property type="entry name" value="STAGE II SPORULATION PROTEIN E-RELATED"/>
    <property type="match status" value="1"/>
</dbReference>
<dbReference type="InterPro" id="IPR052016">
    <property type="entry name" value="Bact_Sigma-Reg"/>
</dbReference>
<feature type="compositionally biased region" description="Pro residues" evidence="2">
    <location>
        <begin position="326"/>
        <end position="359"/>
    </location>
</feature>
<reference evidence="5 6" key="1">
    <citation type="journal article" date="2010" name="J. Bacteriol.">
        <title>Genome sequence of the milbemycin-producing bacterium Streptomyces bingchenggensis.</title>
        <authorList>
            <person name="Wang X.J."/>
            <person name="Yan Y.J."/>
            <person name="Zhang B."/>
            <person name="An J."/>
            <person name="Wang J.J."/>
            <person name="Tian J."/>
            <person name="Jiang L."/>
            <person name="Chen Y.H."/>
            <person name="Huang S.X."/>
            <person name="Yin M."/>
            <person name="Zhang J."/>
            <person name="Gao A.L."/>
            <person name="Liu C.X."/>
            <person name="Zhu Z.X."/>
            <person name="Xiang W.S."/>
        </authorList>
    </citation>
    <scope>NUCLEOTIDE SEQUENCE [LARGE SCALE GENOMIC DNA]</scope>
    <source>
        <strain evidence="5 6">BCW-1</strain>
    </source>
</reference>
<keyword evidence="6" id="KW-1185">Reference proteome</keyword>
<evidence type="ECO:0000313" key="6">
    <source>
        <dbReference type="Proteomes" id="UP000000377"/>
    </source>
</evidence>
<dbReference type="Gene3D" id="3.30.450.40">
    <property type="match status" value="2"/>
</dbReference>
<dbReference type="Pfam" id="PF07228">
    <property type="entry name" value="SpoIIE"/>
    <property type="match status" value="1"/>
</dbReference>
<dbReference type="InterPro" id="IPR029016">
    <property type="entry name" value="GAF-like_dom_sf"/>
</dbReference>
<dbReference type="InterPro" id="IPR036890">
    <property type="entry name" value="HATPase_C_sf"/>
</dbReference>
<dbReference type="InterPro" id="IPR003594">
    <property type="entry name" value="HATPase_dom"/>
</dbReference>
<keyword evidence="1" id="KW-0378">Hydrolase</keyword>
<evidence type="ECO:0000259" key="3">
    <source>
        <dbReference type="SMART" id="SM00065"/>
    </source>
</evidence>
<dbReference type="eggNOG" id="COG2203">
    <property type="taxonomic scope" value="Bacteria"/>
</dbReference>
<evidence type="ECO:0000256" key="2">
    <source>
        <dbReference type="SAM" id="MobiDB-lite"/>
    </source>
</evidence>
<dbReference type="AlphaFoldDB" id="D7C021"/>
<feature type="region of interest" description="Disordered" evidence="2">
    <location>
        <begin position="326"/>
        <end position="365"/>
    </location>
</feature>
<dbReference type="CDD" id="cd16936">
    <property type="entry name" value="HATPase_RsbW-like"/>
    <property type="match status" value="1"/>
</dbReference>
<evidence type="ECO:0000259" key="4">
    <source>
        <dbReference type="SMART" id="SM00331"/>
    </source>
</evidence>
<dbReference type="SMART" id="SM00331">
    <property type="entry name" value="PP2C_SIG"/>
    <property type="match status" value="1"/>
</dbReference>
<sequence>MPVSWDDTAVLTDAHDRFLAGRLVSRAVRPTILSSWERCRSLGIAADQVDVLYHTELDLGGSLTEAAQPVLDRLESQVSGIRVSAVLCDQDARVLERRVGEHSLNRFLDSLNLAPGFGFSEELTGTNGMGTALAARQPAFVCGREHFADIMRQFACAAAPIRDPLSGRVLGALDLTCDHRHADVSMLGLVHQAAVDVEQRLLDRITTRERALLASFAVGGAREAPDALDRRDQLVLQELAVQLIAGGRACVVEARLPEGRGVTLWCHETHGPTGATGFLVEAVLPGGRRCRCAPEDRTDSPEPPDLAGKGPMSLLALGNLALPAYPPAAPGRPGPVPPPAPAPGPGPMPSPTSPMPSPGPWARGTPLAVGEPGVSRLALLARERLGLLCEAGVTVGTTLDVTRTAEELTEVAVPRFADYVAVDLPDCVLRGEEPVGTGGPLLRVAMAGVRPGSHLYAVGESVRYAASTPHARALATGEPVLEPYLNEAYGWLANDPARGGQALRAGIHSLIAVPMRARGVVLGVAAFYRSALKQPFEEDDLSLAEDLVGRAAVCIDNARRFTREHTTALALQRSLLPRGLPAQHAVEAAHRYRPATNGVGGDWFDVIPLSGARVALAVGDVVGHGLHATATMGRLRTAVHNFSALDLAVDEVLSQLDDLVCRLDPDPTDTDAMDAMDADTDTYPTGPEPGGESEPGIVGSSCLYAVYDPVNRRCTAARAGHPPPALVLPDGTVEFPDVPPGPPLGVGGLPFETADLEVPEGSLLVLYTDGLLTGDGHDPEVGFERLRAALARPGRTPEQTCAALESLFPERPVDDVVLLVARTRALGEDQVAVWDLPADPAEVSRARQEVIARLTEWGLEEPAFTTELIVSELVTNAIRYGREPLQLRLLRERALICEMADGSSTSPRLRRARTTDEGGRGLFLVAQLARRWGTRYTEHGKVIWTEQPLPPAH</sequence>
<dbReference type="InterPro" id="IPR036457">
    <property type="entry name" value="PPM-type-like_dom_sf"/>
</dbReference>
<dbReference type="Gene3D" id="3.30.565.10">
    <property type="entry name" value="Histidine kinase-like ATPase, C-terminal domain"/>
    <property type="match status" value="1"/>
</dbReference>
<evidence type="ECO:0000256" key="1">
    <source>
        <dbReference type="ARBA" id="ARBA00022801"/>
    </source>
</evidence>
<name>D7C021_STRBB</name>
<feature type="domain" description="PPM-type phosphatase" evidence="4">
    <location>
        <begin position="583"/>
        <end position="823"/>
    </location>
</feature>
<dbReference type="eggNOG" id="COG2208">
    <property type="taxonomic scope" value="Bacteria"/>
</dbReference>
<dbReference type="FunFam" id="3.30.450.40:FF:000035">
    <property type="entry name" value="PAS sensor protein"/>
    <property type="match status" value="1"/>
</dbReference>
<dbReference type="InterPro" id="IPR003018">
    <property type="entry name" value="GAF"/>
</dbReference>
<dbReference type="GO" id="GO:0016791">
    <property type="term" value="F:phosphatase activity"/>
    <property type="evidence" value="ECO:0007669"/>
    <property type="project" value="TreeGrafter"/>
</dbReference>
<feature type="domain" description="GAF" evidence="3">
    <location>
        <begin position="423"/>
        <end position="565"/>
    </location>
</feature>
<dbReference type="eggNOG" id="COG3284">
    <property type="taxonomic scope" value="Bacteria"/>
</dbReference>
<dbReference type="RefSeq" id="WP_014181508.1">
    <property type="nucleotide sequence ID" value="NC_016582.1"/>
</dbReference>
<dbReference type="SMART" id="SM00065">
    <property type="entry name" value="GAF"/>
    <property type="match status" value="1"/>
</dbReference>
<organism evidence="5 6">
    <name type="scientific">Streptomyces bingchenggensis (strain BCW-1)</name>
    <dbReference type="NCBI Taxonomy" id="749414"/>
    <lineage>
        <taxon>Bacteria</taxon>
        <taxon>Bacillati</taxon>
        <taxon>Actinomycetota</taxon>
        <taxon>Actinomycetes</taxon>
        <taxon>Kitasatosporales</taxon>
        <taxon>Streptomycetaceae</taxon>
        <taxon>Streptomyces</taxon>
    </lineage>
</organism>
<feature type="region of interest" description="Disordered" evidence="2">
    <location>
        <begin position="292"/>
        <end position="311"/>
    </location>
</feature>
<dbReference type="STRING" id="749414.SBI_08943"/>